<gene>
    <name evidence="2" type="ORF">M431DRAFT_113749</name>
</gene>
<name>A0A2T4AF05_TRIHA</name>
<evidence type="ECO:0000313" key="2">
    <source>
        <dbReference type="EMBL" id="PTB55636.1"/>
    </source>
</evidence>
<feature type="region of interest" description="Disordered" evidence="1">
    <location>
        <begin position="1"/>
        <end position="75"/>
    </location>
</feature>
<sequence length="75" mass="7430">MTAPVPAVTAVPLPPILVADPLKRGARNGPRPPGAQASTLPPPPPAAVQPLPPLPNISTAASRSAIPSPLPPGSR</sequence>
<proteinExistence type="predicted"/>
<dbReference type="RefSeq" id="XP_024775313.1">
    <property type="nucleotide sequence ID" value="XM_024911883.1"/>
</dbReference>
<dbReference type="STRING" id="983964.A0A2T4AF05"/>
<protein>
    <submittedName>
        <fullName evidence="2">Uncharacterized protein</fullName>
    </submittedName>
</protein>
<dbReference type="Proteomes" id="UP000241690">
    <property type="component" value="Unassembled WGS sequence"/>
</dbReference>
<organism evidence="2 3">
    <name type="scientific">Trichoderma harzianum CBS 226.95</name>
    <dbReference type="NCBI Taxonomy" id="983964"/>
    <lineage>
        <taxon>Eukaryota</taxon>
        <taxon>Fungi</taxon>
        <taxon>Dikarya</taxon>
        <taxon>Ascomycota</taxon>
        <taxon>Pezizomycotina</taxon>
        <taxon>Sordariomycetes</taxon>
        <taxon>Hypocreomycetidae</taxon>
        <taxon>Hypocreales</taxon>
        <taxon>Hypocreaceae</taxon>
        <taxon>Trichoderma</taxon>
    </lineage>
</organism>
<evidence type="ECO:0000256" key="1">
    <source>
        <dbReference type="SAM" id="MobiDB-lite"/>
    </source>
</evidence>
<keyword evidence="3" id="KW-1185">Reference proteome</keyword>
<dbReference type="GeneID" id="36620442"/>
<evidence type="ECO:0000313" key="3">
    <source>
        <dbReference type="Proteomes" id="UP000241690"/>
    </source>
</evidence>
<accession>A0A2T4AF05</accession>
<dbReference type="AlphaFoldDB" id="A0A2T4AF05"/>
<feature type="compositionally biased region" description="Low complexity" evidence="1">
    <location>
        <begin position="1"/>
        <end position="19"/>
    </location>
</feature>
<reference evidence="2 3" key="1">
    <citation type="submission" date="2016-07" db="EMBL/GenBank/DDBJ databases">
        <title>Multiple horizontal gene transfer events from other fungi enriched the ability of initially mycotrophic Trichoderma (Ascomycota) to feed on dead plant biomass.</title>
        <authorList>
            <consortium name="DOE Joint Genome Institute"/>
            <person name="Aerts A."/>
            <person name="Atanasova L."/>
            <person name="Chenthamara K."/>
            <person name="Zhang J."/>
            <person name="Grujic M."/>
            <person name="Henrissat B."/>
            <person name="Kuo A."/>
            <person name="Salamov A."/>
            <person name="Lipzen A."/>
            <person name="Labutti K."/>
            <person name="Barry K."/>
            <person name="Miao Y."/>
            <person name="Rahimi M.J."/>
            <person name="Shen Q."/>
            <person name="Grigoriev I.V."/>
            <person name="Kubicek C.P."/>
            <person name="Druzhinina I.S."/>
        </authorList>
    </citation>
    <scope>NUCLEOTIDE SEQUENCE [LARGE SCALE GENOMIC DNA]</scope>
    <source>
        <strain evidence="2 3">CBS 226.95</strain>
    </source>
</reference>
<feature type="non-terminal residue" evidence="2">
    <location>
        <position position="75"/>
    </location>
</feature>
<feature type="compositionally biased region" description="Pro residues" evidence="1">
    <location>
        <begin position="40"/>
        <end position="55"/>
    </location>
</feature>
<dbReference type="EMBL" id="KZ679679">
    <property type="protein sequence ID" value="PTB55636.1"/>
    <property type="molecule type" value="Genomic_DNA"/>
</dbReference>